<sequence length="56" mass="6332">MIRRIGLGVIEDSIYTHDFLGVAASPPQRQQAFRLFYDRIGGIIFPVPAFVNTNPR</sequence>
<name>A0ABS1Y679_9CORY</name>
<protein>
    <submittedName>
        <fullName evidence="1">Uncharacterized protein</fullName>
    </submittedName>
</protein>
<proteinExistence type="predicted"/>
<reference evidence="1 2" key="1">
    <citation type="submission" date="2021-01" db="EMBL/GenBank/DDBJ databases">
        <title>Complete genome sequences of Corynebacterium macginleyi strains isolated from infectious keratitis.</title>
        <authorList>
            <person name="Sagerfors S."/>
            <person name="Poehlein A."/>
            <person name="Soderquist B."/>
            <person name="Bruggemann H."/>
        </authorList>
    </citation>
    <scope>NUCLEOTIDE SEQUENCE [LARGE SCALE GENOMIC DNA]</scope>
    <source>
        <strain evidence="1 2">12T220</strain>
    </source>
</reference>
<accession>A0ABS1Y679</accession>
<organism evidence="1 2">
    <name type="scientific">Corynebacterium macginleyi</name>
    <dbReference type="NCBI Taxonomy" id="38290"/>
    <lineage>
        <taxon>Bacteria</taxon>
        <taxon>Bacillati</taxon>
        <taxon>Actinomycetota</taxon>
        <taxon>Actinomycetes</taxon>
        <taxon>Mycobacteriales</taxon>
        <taxon>Corynebacteriaceae</taxon>
        <taxon>Corynebacterium</taxon>
    </lineage>
</organism>
<gene>
    <name evidence="1" type="ORF">GWO63_006400</name>
</gene>
<keyword evidence="2" id="KW-1185">Reference proteome</keyword>
<dbReference type="Proteomes" id="UP001518680">
    <property type="component" value="Unassembled WGS sequence"/>
</dbReference>
<evidence type="ECO:0000313" key="2">
    <source>
        <dbReference type="Proteomes" id="UP001518680"/>
    </source>
</evidence>
<comment type="caution">
    <text evidence="1">The sequence shown here is derived from an EMBL/GenBank/DDBJ whole genome shotgun (WGS) entry which is preliminary data.</text>
</comment>
<dbReference type="EMBL" id="JAACBX020000001">
    <property type="protein sequence ID" value="MBM0243903.1"/>
    <property type="molecule type" value="Genomic_DNA"/>
</dbReference>
<evidence type="ECO:0000313" key="1">
    <source>
        <dbReference type="EMBL" id="MBM0243903.1"/>
    </source>
</evidence>